<dbReference type="Proteomes" id="UP001156702">
    <property type="component" value="Unassembled WGS sequence"/>
</dbReference>
<comment type="caution">
    <text evidence="2">The sequence shown here is derived from an EMBL/GenBank/DDBJ whole genome shotgun (WGS) entry which is preliminary data.</text>
</comment>
<evidence type="ECO:0000313" key="2">
    <source>
        <dbReference type="EMBL" id="GLR54305.1"/>
    </source>
</evidence>
<name>A0ABQ5ZSG5_9HYPH</name>
<sequence length="198" mass="21346">MVSSGRLHPLYAAVLTAALAVTGVSDGYGQSTDPSPRGSSNSQAEGAATPSDFITNAILANLAAARSECGSYDRIYRVDCLRHRLLDISRRIPEGPAYGQARQIVGRAASRLGSIQSANADTRVPKQRSRRNPRLREAKVYTAIKREKLNQAMQQASRVIEEAATQLLRAGENSEKRSAHYQKIAAAVGSTKVLLRSA</sequence>
<gene>
    <name evidence="2" type="ORF">GCM10007923_55220</name>
</gene>
<keyword evidence="3" id="KW-1185">Reference proteome</keyword>
<reference evidence="3" key="1">
    <citation type="journal article" date="2019" name="Int. J. Syst. Evol. Microbiol.">
        <title>The Global Catalogue of Microorganisms (GCM) 10K type strain sequencing project: providing services to taxonomists for standard genome sequencing and annotation.</title>
        <authorList>
            <consortium name="The Broad Institute Genomics Platform"/>
            <consortium name="The Broad Institute Genome Sequencing Center for Infectious Disease"/>
            <person name="Wu L."/>
            <person name="Ma J."/>
        </authorList>
    </citation>
    <scope>NUCLEOTIDE SEQUENCE [LARGE SCALE GENOMIC DNA]</scope>
    <source>
        <strain evidence="3">NBRC 102122</strain>
    </source>
</reference>
<proteinExistence type="predicted"/>
<evidence type="ECO:0000313" key="3">
    <source>
        <dbReference type="Proteomes" id="UP001156702"/>
    </source>
</evidence>
<dbReference type="EMBL" id="BSOP01000049">
    <property type="protein sequence ID" value="GLR54305.1"/>
    <property type="molecule type" value="Genomic_DNA"/>
</dbReference>
<accession>A0ABQ5ZSG5</accession>
<feature type="compositionally biased region" description="Polar residues" evidence="1">
    <location>
        <begin position="28"/>
        <end position="44"/>
    </location>
</feature>
<feature type="region of interest" description="Disordered" evidence="1">
    <location>
        <begin position="27"/>
        <end position="47"/>
    </location>
</feature>
<evidence type="ECO:0000256" key="1">
    <source>
        <dbReference type="SAM" id="MobiDB-lite"/>
    </source>
</evidence>
<dbReference type="RefSeq" id="WP_244765404.1">
    <property type="nucleotide sequence ID" value="NZ_BSOP01000049.1"/>
</dbReference>
<organism evidence="2 3">
    <name type="scientific">Shinella yambaruensis</name>
    <dbReference type="NCBI Taxonomy" id="415996"/>
    <lineage>
        <taxon>Bacteria</taxon>
        <taxon>Pseudomonadati</taxon>
        <taxon>Pseudomonadota</taxon>
        <taxon>Alphaproteobacteria</taxon>
        <taxon>Hyphomicrobiales</taxon>
        <taxon>Rhizobiaceae</taxon>
        <taxon>Shinella</taxon>
    </lineage>
</organism>
<protein>
    <submittedName>
        <fullName evidence="2">Uncharacterized protein</fullName>
    </submittedName>
</protein>